<comment type="caution">
    <text evidence="2">The sequence shown here is derived from an EMBL/GenBank/DDBJ whole genome shotgun (WGS) entry which is preliminary data.</text>
</comment>
<evidence type="ECO:0000256" key="1">
    <source>
        <dbReference type="SAM" id="MobiDB-lite"/>
    </source>
</evidence>
<dbReference type="EMBL" id="JAUESC010000385">
    <property type="protein sequence ID" value="KAK0578384.1"/>
    <property type="molecule type" value="Genomic_DNA"/>
</dbReference>
<proteinExistence type="predicted"/>
<keyword evidence="3" id="KW-1185">Reference proteome</keyword>
<evidence type="ECO:0000313" key="3">
    <source>
        <dbReference type="Proteomes" id="UP001168877"/>
    </source>
</evidence>
<accession>A0AA39RUC1</accession>
<evidence type="ECO:0000313" key="2">
    <source>
        <dbReference type="EMBL" id="KAK0578384.1"/>
    </source>
</evidence>
<dbReference type="AlphaFoldDB" id="A0AA39RUC1"/>
<reference evidence="2" key="1">
    <citation type="journal article" date="2022" name="Plant J.">
        <title>Strategies of tolerance reflected in two North American maple genomes.</title>
        <authorList>
            <person name="McEvoy S.L."/>
            <person name="Sezen U.U."/>
            <person name="Trouern-Trend A."/>
            <person name="McMahon S.M."/>
            <person name="Schaberg P.G."/>
            <person name="Yang J."/>
            <person name="Wegrzyn J.L."/>
            <person name="Swenson N.G."/>
        </authorList>
    </citation>
    <scope>NUCLEOTIDE SEQUENCE</scope>
    <source>
        <strain evidence="2">NS2018</strain>
    </source>
</reference>
<sequence length="90" mass="10283">MFQETSDMARYRPMSEKLTRPNSRGRITKPKSPGGIILDPRRSAMSPQSLEIQACVDDWTKAKYRQQELQLELVNDFFEGDQTTGTEGSE</sequence>
<reference evidence="2" key="2">
    <citation type="submission" date="2023-06" db="EMBL/GenBank/DDBJ databases">
        <authorList>
            <person name="Swenson N.G."/>
            <person name="Wegrzyn J.L."/>
            <person name="Mcevoy S.L."/>
        </authorList>
    </citation>
    <scope>NUCLEOTIDE SEQUENCE</scope>
    <source>
        <strain evidence="2">NS2018</strain>
        <tissue evidence="2">Leaf</tissue>
    </source>
</reference>
<dbReference type="Proteomes" id="UP001168877">
    <property type="component" value="Unassembled WGS sequence"/>
</dbReference>
<name>A0AA39RUC1_ACESA</name>
<organism evidence="2 3">
    <name type="scientific">Acer saccharum</name>
    <name type="common">Sugar maple</name>
    <dbReference type="NCBI Taxonomy" id="4024"/>
    <lineage>
        <taxon>Eukaryota</taxon>
        <taxon>Viridiplantae</taxon>
        <taxon>Streptophyta</taxon>
        <taxon>Embryophyta</taxon>
        <taxon>Tracheophyta</taxon>
        <taxon>Spermatophyta</taxon>
        <taxon>Magnoliopsida</taxon>
        <taxon>eudicotyledons</taxon>
        <taxon>Gunneridae</taxon>
        <taxon>Pentapetalae</taxon>
        <taxon>rosids</taxon>
        <taxon>malvids</taxon>
        <taxon>Sapindales</taxon>
        <taxon>Sapindaceae</taxon>
        <taxon>Hippocastanoideae</taxon>
        <taxon>Acereae</taxon>
        <taxon>Acer</taxon>
    </lineage>
</organism>
<protein>
    <submittedName>
        <fullName evidence="2">Uncharacterized protein</fullName>
    </submittedName>
</protein>
<feature type="region of interest" description="Disordered" evidence="1">
    <location>
        <begin position="1"/>
        <end position="47"/>
    </location>
</feature>
<gene>
    <name evidence="2" type="ORF">LWI29_009603</name>
</gene>
<feature type="compositionally biased region" description="Basic and acidic residues" evidence="1">
    <location>
        <begin position="7"/>
        <end position="19"/>
    </location>
</feature>